<reference evidence="2 3" key="1">
    <citation type="journal article" date="2018" name="Front. Plant Sci.">
        <title>Red Clover (Trifolium pratense) and Zigzag Clover (T. medium) - A Picture of Genomic Similarities and Differences.</title>
        <authorList>
            <person name="Dluhosova J."/>
            <person name="Istvanek J."/>
            <person name="Nedelnik J."/>
            <person name="Repkova J."/>
        </authorList>
    </citation>
    <scope>NUCLEOTIDE SEQUENCE [LARGE SCALE GENOMIC DNA]</scope>
    <source>
        <strain evidence="3">cv. 10/8</strain>
        <tissue evidence="2">Leaf</tissue>
    </source>
</reference>
<dbReference type="Proteomes" id="UP000265520">
    <property type="component" value="Unassembled WGS sequence"/>
</dbReference>
<organism evidence="2 3">
    <name type="scientific">Trifolium medium</name>
    <dbReference type="NCBI Taxonomy" id="97028"/>
    <lineage>
        <taxon>Eukaryota</taxon>
        <taxon>Viridiplantae</taxon>
        <taxon>Streptophyta</taxon>
        <taxon>Embryophyta</taxon>
        <taxon>Tracheophyta</taxon>
        <taxon>Spermatophyta</taxon>
        <taxon>Magnoliopsida</taxon>
        <taxon>eudicotyledons</taxon>
        <taxon>Gunneridae</taxon>
        <taxon>Pentapetalae</taxon>
        <taxon>rosids</taxon>
        <taxon>fabids</taxon>
        <taxon>Fabales</taxon>
        <taxon>Fabaceae</taxon>
        <taxon>Papilionoideae</taxon>
        <taxon>50 kb inversion clade</taxon>
        <taxon>NPAAA clade</taxon>
        <taxon>Hologalegina</taxon>
        <taxon>IRL clade</taxon>
        <taxon>Trifolieae</taxon>
        <taxon>Trifolium</taxon>
    </lineage>
</organism>
<name>A0A392QNG2_9FABA</name>
<dbReference type="AlphaFoldDB" id="A0A392QNG2"/>
<evidence type="ECO:0000313" key="2">
    <source>
        <dbReference type="EMBL" id="MCI25200.1"/>
    </source>
</evidence>
<protein>
    <submittedName>
        <fullName evidence="2">Uncharacterized protein</fullName>
    </submittedName>
</protein>
<proteinExistence type="predicted"/>
<sequence length="28" mass="3008">MGQKQVPGATSCAPRSQPVDQELRPAQQ</sequence>
<dbReference type="EMBL" id="LXQA010145866">
    <property type="protein sequence ID" value="MCI25200.1"/>
    <property type="molecule type" value="Genomic_DNA"/>
</dbReference>
<evidence type="ECO:0000313" key="3">
    <source>
        <dbReference type="Proteomes" id="UP000265520"/>
    </source>
</evidence>
<accession>A0A392QNG2</accession>
<feature type="non-terminal residue" evidence="2">
    <location>
        <position position="28"/>
    </location>
</feature>
<evidence type="ECO:0000256" key="1">
    <source>
        <dbReference type="SAM" id="MobiDB-lite"/>
    </source>
</evidence>
<feature type="region of interest" description="Disordered" evidence="1">
    <location>
        <begin position="1"/>
        <end position="28"/>
    </location>
</feature>
<comment type="caution">
    <text evidence="2">The sequence shown here is derived from an EMBL/GenBank/DDBJ whole genome shotgun (WGS) entry which is preliminary data.</text>
</comment>
<keyword evidence="3" id="KW-1185">Reference proteome</keyword>